<evidence type="ECO:0000313" key="1">
    <source>
        <dbReference type="EMBL" id="EEI63946.1"/>
    </source>
</evidence>
<gene>
    <name evidence="1" type="ORF">HMPREF0293_0577</name>
</gene>
<keyword evidence="2" id="KW-1185">Reference proteome</keyword>
<comment type="caution">
    <text evidence="1">The sequence shown here is derived from an EMBL/GenBank/DDBJ whole genome shotgun (WGS) entry which is preliminary data.</text>
</comment>
<accession>A0ABM9XRX5</accession>
<dbReference type="Proteomes" id="UP000006237">
    <property type="component" value="Unassembled WGS sequence"/>
</dbReference>
<organism evidence="1 2">
    <name type="scientific">Corynebacterium glucuronolyticum ATCC 51866</name>
    <dbReference type="NCBI Taxonomy" id="548478"/>
    <lineage>
        <taxon>Bacteria</taxon>
        <taxon>Bacillati</taxon>
        <taxon>Actinomycetota</taxon>
        <taxon>Actinomycetes</taxon>
        <taxon>Mycobacteriales</taxon>
        <taxon>Corynebacteriaceae</taxon>
        <taxon>Corynebacterium</taxon>
    </lineage>
</organism>
<name>A0ABM9XRX5_9CORY</name>
<dbReference type="EMBL" id="ACHF01000019">
    <property type="protein sequence ID" value="EEI63946.1"/>
    <property type="molecule type" value="Genomic_DNA"/>
</dbReference>
<reference evidence="1 2" key="1">
    <citation type="submission" date="2009-01" db="EMBL/GenBank/DDBJ databases">
        <authorList>
            <person name="Qin X."/>
            <person name="Bachman B."/>
            <person name="Battles P."/>
            <person name="Bell A."/>
            <person name="Bess C."/>
            <person name="Bickham C."/>
            <person name="Chaboub L."/>
            <person name="Chen D."/>
            <person name="Coyle M."/>
            <person name="Deiros D.R."/>
            <person name="Dinh H."/>
            <person name="Forbes L."/>
            <person name="Fowler G."/>
            <person name="Francisco L."/>
            <person name="Fu Q."/>
            <person name="Gubbala S."/>
            <person name="Hale W."/>
            <person name="Han Y."/>
            <person name="Hemphill L."/>
            <person name="Highlander S.K."/>
            <person name="Hirani K."/>
            <person name="Hogues M."/>
            <person name="Jackson L."/>
            <person name="Jakkamsetti A."/>
            <person name="Javaid M."/>
            <person name="Jiang H."/>
            <person name="Korchina V."/>
            <person name="Kovar C."/>
            <person name="Lara F."/>
            <person name="Lee S."/>
            <person name="Mata R."/>
            <person name="Mathew T."/>
            <person name="Moen C."/>
            <person name="Morales K."/>
            <person name="Munidasa M."/>
            <person name="Nazareth L."/>
            <person name="Ngo R."/>
            <person name="Nguyen L."/>
            <person name="Okwuonu G."/>
            <person name="Ongeri F."/>
            <person name="Patil S."/>
            <person name="Petrosino J."/>
            <person name="Pham C."/>
            <person name="Pham P."/>
            <person name="Pu L.-L."/>
            <person name="Puazo M."/>
            <person name="Raj R."/>
            <person name="Reid J."/>
            <person name="Rouhana J."/>
            <person name="Saada N."/>
            <person name="Shang Y."/>
            <person name="Simmons D."/>
            <person name="Thornton R."/>
            <person name="Warren J."/>
            <person name="Weissenberger G."/>
            <person name="Zhang J."/>
            <person name="Zhang L."/>
            <person name="Zhou C."/>
            <person name="Zhu D."/>
            <person name="Muzny D."/>
            <person name="Worley K."/>
            <person name="Gibbs R."/>
        </authorList>
    </citation>
    <scope>NUCLEOTIDE SEQUENCE [LARGE SCALE GENOMIC DNA]</scope>
    <source>
        <strain evidence="1 2">ATCC 51866</strain>
    </source>
</reference>
<sequence>MSGDVGSGGGSSSEGVGSIEVVVGAADEEDLTVDELVVALELVDVLLVVVVLDVTVVGVGVGVSDGSSDWVKPPYVATPATAASRPPATVIVVFTFMNSSLYSEIELIYSIGIYAVNITAQNQLIFVLAIPTNQWCPTFPAYPGSRHRDQ</sequence>
<evidence type="ECO:0000313" key="2">
    <source>
        <dbReference type="Proteomes" id="UP000006237"/>
    </source>
</evidence>
<proteinExistence type="predicted"/>
<protein>
    <submittedName>
        <fullName evidence="1">Uncharacterized protein</fullName>
    </submittedName>
</protein>